<evidence type="ECO:0000313" key="2">
    <source>
        <dbReference type="Proteomes" id="UP000029736"/>
    </source>
</evidence>
<name>A0A098S344_9BACT</name>
<comment type="caution">
    <text evidence="1">The sequence shown here is derived from an EMBL/GenBank/DDBJ whole genome shotgun (WGS) entry which is preliminary data.</text>
</comment>
<dbReference type="EMBL" id="JPOS01000079">
    <property type="protein sequence ID" value="KGE86461.1"/>
    <property type="molecule type" value="Genomic_DNA"/>
</dbReference>
<sequence>MEPQNPIQAPSGAHDKPRIIKVRCNGSFVYKEEIRDVLNLGRRSHWMSEIRLLKESVEGFWDDYEPYLHRTQVTTEIARIIIETVLERAGENVRLVFCWQDSK</sequence>
<protein>
    <submittedName>
        <fullName evidence="1">Uncharacterized protein</fullName>
    </submittedName>
</protein>
<dbReference type="OrthoDB" id="1114593at2"/>
<reference evidence="1 2" key="1">
    <citation type="journal article" date="2014" name="Int. J. Syst. Evol. Microbiol.">
        <title>Phaeodactylibacter xiamenensis gen. nov., sp. nov., a member of the family Saprospiraceae isolated from the marine alga Phaeodactylum tricornutum.</title>
        <authorList>
            <person name="Chen Z.Jr."/>
            <person name="Lei X."/>
            <person name="Lai Q."/>
            <person name="Li Y."/>
            <person name="Zhang B."/>
            <person name="Zhang J."/>
            <person name="Zhang H."/>
            <person name="Yang L."/>
            <person name="Zheng W."/>
            <person name="Tian Y."/>
            <person name="Yu Z."/>
            <person name="Xu H.Jr."/>
            <person name="Zheng T."/>
        </authorList>
    </citation>
    <scope>NUCLEOTIDE SEQUENCE [LARGE SCALE GENOMIC DNA]</scope>
    <source>
        <strain evidence="1 2">KD52</strain>
    </source>
</reference>
<dbReference type="RefSeq" id="WP_044225329.1">
    <property type="nucleotide sequence ID" value="NZ_CAKZLC010000035.1"/>
</dbReference>
<organism evidence="1 2">
    <name type="scientific">Phaeodactylibacter xiamenensis</name>
    <dbReference type="NCBI Taxonomy" id="1524460"/>
    <lineage>
        <taxon>Bacteria</taxon>
        <taxon>Pseudomonadati</taxon>
        <taxon>Bacteroidota</taxon>
        <taxon>Saprospiria</taxon>
        <taxon>Saprospirales</taxon>
        <taxon>Haliscomenobacteraceae</taxon>
        <taxon>Phaeodactylibacter</taxon>
    </lineage>
</organism>
<gene>
    <name evidence="1" type="ORF">IX84_22045</name>
</gene>
<dbReference type="Proteomes" id="UP000029736">
    <property type="component" value="Unassembled WGS sequence"/>
</dbReference>
<accession>A0A098S344</accession>
<dbReference type="AlphaFoldDB" id="A0A098S344"/>
<keyword evidence="2" id="KW-1185">Reference proteome</keyword>
<evidence type="ECO:0000313" key="1">
    <source>
        <dbReference type="EMBL" id="KGE86461.1"/>
    </source>
</evidence>
<dbReference type="STRING" id="1524460.IX84_22045"/>
<proteinExistence type="predicted"/>